<reference evidence="2" key="1">
    <citation type="submission" date="2016-07" db="EMBL/GenBank/DDBJ databases">
        <authorList>
            <person name="Bretaudeau A."/>
        </authorList>
    </citation>
    <scope>NUCLEOTIDE SEQUENCE</scope>
    <source>
        <strain evidence="2">Rice</strain>
        <tissue evidence="2">Whole body</tissue>
    </source>
</reference>
<gene>
    <name evidence="2" type="ORF">SFRICE_021027</name>
</gene>
<proteinExistence type="predicted"/>
<evidence type="ECO:0000313" key="2">
    <source>
        <dbReference type="EMBL" id="SOQ50747.1"/>
    </source>
</evidence>
<name>A0A2H1WCI3_SPOFR</name>
<feature type="chain" id="PRO_5013722615" evidence="1">
    <location>
        <begin position="24"/>
        <end position="102"/>
    </location>
</feature>
<sequence>MGKMCKVVVCLCMAVLSWGGADAEIGHNMNNISLSMLDEVTDVMDMVEVVYSEPVITAKYVAELQFDMRAMGPLYNSTHIIIDAIADKQAYPEVYGSLNLVF</sequence>
<feature type="signal peptide" evidence="1">
    <location>
        <begin position="1"/>
        <end position="23"/>
    </location>
</feature>
<accession>A0A2H1WCI3</accession>
<organism evidence="2">
    <name type="scientific">Spodoptera frugiperda</name>
    <name type="common">Fall armyworm</name>
    <dbReference type="NCBI Taxonomy" id="7108"/>
    <lineage>
        <taxon>Eukaryota</taxon>
        <taxon>Metazoa</taxon>
        <taxon>Ecdysozoa</taxon>
        <taxon>Arthropoda</taxon>
        <taxon>Hexapoda</taxon>
        <taxon>Insecta</taxon>
        <taxon>Pterygota</taxon>
        <taxon>Neoptera</taxon>
        <taxon>Endopterygota</taxon>
        <taxon>Lepidoptera</taxon>
        <taxon>Glossata</taxon>
        <taxon>Ditrysia</taxon>
        <taxon>Noctuoidea</taxon>
        <taxon>Noctuidae</taxon>
        <taxon>Amphipyrinae</taxon>
        <taxon>Spodoptera</taxon>
    </lineage>
</organism>
<dbReference type="AlphaFoldDB" id="A0A2H1WCI3"/>
<dbReference type="EMBL" id="ODYU01007717">
    <property type="protein sequence ID" value="SOQ50747.1"/>
    <property type="molecule type" value="Genomic_DNA"/>
</dbReference>
<evidence type="ECO:0000256" key="1">
    <source>
        <dbReference type="SAM" id="SignalP"/>
    </source>
</evidence>
<keyword evidence="1" id="KW-0732">Signal</keyword>
<protein>
    <submittedName>
        <fullName evidence="2">SFRICE_021027</fullName>
    </submittedName>
</protein>